<comment type="caution">
    <text evidence="3">The sequence shown here is derived from an EMBL/GenBank/DDBJ whole genome shotgun (WGS) entry which is preliminary data.</text>
</comment>
<protein>
    <recommendedName>
        <fullName evidence="2">EamA domain-containing protein</fullName>
    </recommendedName>
</protein>
<feature type="transmembrane region" description="Helical" evidence="1">
    <location>
        <begin position="269"/>
        <end position="287"/>
    </location>
</feature>
<dbReference type="InterPro" id="IPR037185">
    <property type="entry name" value="EmrE-like"/>
</dbReference>
<dbReference type="GO" id="GO:0016020">
    <property type="term" value="C:membrane"/>
    <property type="evidence" value="ECO:0007669"/>
    <property type="project" value="InterPro"/>
</dbReference>
<organism evidence="3 4">
    <name type="scientific">Solidesulfovibrio fructosivorans JJ]</name>
    <dbReference type="NCBI Taxonomy" id="596151"/>
    <lineage>
        <taxon>Bacteria</taxon>
        <taxon>Pseudomonadati</taxon>
        <taxon>Thermodesulfobacteriota</taxon>
        <taxon>Desulfovibrionia</taxon>
        <taxon>Desulfovibrionales</taxon>
        <taxon>Desulfovibrionaceae</taxon>
        <taxon>Solidesulfovibrio</taxon>
    </lineage>
</organism>
<dbReference type="AlphaFoldDB" id="E1JYJ9"/>
<feature type="domain" description="EamA" evidence="2">
    <location>
        <begin position="2"/>
        <end position="133"/>
    </location>
</feature>
<feature type="transmembrane region" description="Helical" evidence="1">
    <location>
        <begin position="182"/>
        <end position="203"/>
    </location>
</feature>
<evidence type="ECO:0000313" key="3">
    <source>
        <dbReference type="EMBL" id="EFL50583.1"/>
    </source>
</evidence>
<feature type="transmembrane region" description="Helical" evidence="1">
    <location>
        <begin position="215"/>
        <end position="234"/>
    </location>
</feature>
<sequence length="288" mass="30324">MIWFFLACVTALTQAVKDTFLKRALGGIDPALVMFAYCVAASVFLWSFAAASPGPVIGDSFWPLLLVGGTLGGVTYWLYGRALAAGDLSLTLPMLAFTPLFLLFTSPVTVGEFPEPAGVGGILLVVSGAYVLNLRESRHGLLGPVRALLVNKGSRLMLLVALIWSVGANVDKLGLTASSPPVWGAAVYTATALALFPGVAAGVPHIRRQLARAPWALLTAGFLEAVGLFCQMQALPLTQVSYVIAVKRLSIVFGVLLGAFVLREPDLAHRLPGALLMVAGVFFIAVFG</sequence>
<dbReference type="RefSeq" id="WP_005994671.1">
    <property type="nucleotide sequence ID" value="NZ_AECZ01000018.1"/>
</dbReference>
<evidence type="ECO:0000256" key="1">
    <source>
        <dbReference type="SAM" id="Phobius"/>
    </source>
</evidence>
<keyword evidence="1" id="KW-0812">Transmembrane</keyword>
<accession>E1JYJ9</accession>
<feature type="transmembrane region" description="Helical" evidence="1">
    <location>
        <begin position="61"/>
        <end position="79"/>
    </location>
</feature>
<dbReference type="STRING" id="596151.DesfrDRAFT_2698"/>
<dbReference type="Gene3D" id="1.10.3730.20">
    <property type="match status" value="2"/>
</dbReference>
<feature type="domain" description="EamA" evidence="2">
    <location>
        <begin position="153"/>
        <end position="285"/>
    </location>
</feature>
<proteinExistence type="predicted"/>
<dbReference type="InterPro" id="IPR000620">
    <property type="entry name" value="EamA_dom"/>
</dbReference>
<keyword evidence="1" id="KW-0472">Membrane</keyword>
<dbReference type="SUPFAM" id="SSF103481">
    <property type="entry name" value="Multidrug resistance efflux transporter EmrE"/>
    <property type="match status" value="2"/>
</dbReference>
<dbReference type="eggNOG" id="COG0697">
    <property type="taxonomic scope" value="Bacteria"/>
</dbReference>
<dbReference type="Proteomes" id="UP000006250">
    <property type="component" value="Unassembled WGS sequence"/>
</dbReference>
<dbReference type="OrthoDB" id="5762785at2"/>
<name>E1JYJ9_SOLFR</name>
<evidence type="ECO:0000259" key="2">
    <source>
        <dbReference type="Pfam" id="PF00892"/>
    </source>
</evidence>
<dbReference type="Pfam" id="PF00892">
    <property type="entry name" value="EamA"/>
    <property type="match status" value="2"/>
</dbReference>
<feature type="transmembrane region" description="Helical" evidence="1">
    <location>
        <begin position="31"/>
        <end position="49"/>
    </location>
</feature>
<keyword evidence="4" id="KW-1185">Reference proteome</keyword>
<feature type="transmembrane region" description="Helical" evidence="1">
    <location>
        <begin position="153"/>
        <end position="170"/>
    </location>
</feature>
<evidence type="ECO:0000313" key="4">
    <source>
        <dbReference type="Proteomes" id="UP000006250"/>
    </source>
</evidence>
<keyword evidence="1" id="KW-1133">Transmembrane helix</keyword>
<feature type="transmembrane region" description="Helical" evidence="1">
    <location>
        <begin position="113"/>
        <end position="132"/>
    </location>
</feature>
<dbReference type="EMBL" id="AECZ01000018">
    <property type="protein sequence ID" value="EFL50583.1"/>
    <property type="molecule type" value="Genomic_DNA"/>
</dbReference>
<gene>
    <name evidence="3" type="ORF">DesfrDRAFT_2698</name>
</gene>
<reference evidence="3 4" key="1">
    <citation type="submission" date="2010-08" db="EMBL/GenBank/DDBJ databases">
        <title>The draft genome of Desulfovibrio fructosovorans JJ.</title>
        <authorList>
            <consortium name="US DOE Joint Genome Institute (JGI-PGF)"/>
            <person name="Lucas S."/>
            <person name="Copeland A."/>
            <person name="Lapidus A."/>
            <person name="Cheng J.-F."/>
            <person name="Bruce D."/>
            <person name="Goodwin L."/>
            <person name="Pitluck S."/>
            <person name="Land M.L."/>
            <person name="Hauser L."/>
            <person name="Chang Y.-J."/>
            <person name="Jeffries C."/>
            <person name="Wall J.D."/>
            <person name="Stahl D.A."/>
            <person name="Arkin A.P."/>
            <person name="Dehal P."/>
            <person name="Stolyar S.M."/>
            <person name="Hazen T.C."/>
            <person name="Woyke T.J."/>
        </authorList>
    </citation>
    <scope>NUCLEOTIDE SEQUENCE [LARGE SCALE GENOMIC DNA]</scope>
    <source>
        <strain evidence="3 4">JJ</strain>
    </source>
</reference>
<feature type="transmembrane region" description="Helical" evidence="1">
    <location>
        <begin position="240"/>
        <end position="262"/>
    </location>
</feature>